<comment type="cofactor">
    <cofactor evidence="1">
        <name>Zn(2+)</name>
        <dbReference type="ChEBI" id="CHEBI:29105"/>
    </cofactor>
</comment>
<dbReference type="Pfam" id="PF00753">
    <property type="entry name" value="Lactamase_B"/>
    <property type="match status" value="1"/>
</dbReference>
<evidence type="ECO:0000256" key="1">
    <source>
        <dbReference type="ARBA" id="ARBA00001947"/>
    </source>
</evidence>
<evidence type="ECO:0000256" key="4">
    <source>
        <dbReference type="ARBA" id="ARBA00022833"/>
    </source>
</evidence>
<keyword evidence="4" id="KW-0862">Zinc</keyword>
<dbReference type="SMART" id="SM00849">
    <property type="entry name" value="Lactamase_B"/>
    <property type="match status" value="1"/>
</dbReference>
<gene>
    <name evidence="6" type="ORF">GOB93_01380</name>
</gene>
<keyword evidence="2" id="KW-0479">Metal-binding</keyword>
<sequence length="222" mass="24135">MSNVCRFEVERIPVTPFHQNCSLVWCPQTKHAFIVDPGGDVETIMERVEASDLTVDAILLTHGHLDHAGGAGQLRSALEARQGKGSVKLIGPSREDEFLLNSIETQAAHFGLNDLKNARPDEYTADGDTLTLLGRTYSVSHVPGHTPGHVVFFDRQDGVLFAGDTLFRGTVGRTDFPYGNGKQLIDSIVEKILPLGDDVVVLPGHGAPTTIGIERESNPFLR</sequence>
<dbReference type="EMBL" id="WOTB01000001">
    <property type="protein sequence ID" value="NHN83293.1"/>
    <property type="molecule type" value="Genomic_DNA"/>
</dbReference>
<dbReference type="InterPro" id="IPR051453">
    <property type="entry name" value="MBL_Glyoxalase_II"/>
</dbReference>
<dbReference type="Gene3D" id="3.60.15.10">
    <property type="entry name" value="Ribonuclease Z/Hydroxyacylglutathione hydrolase-like"/>
    <property type="match status" value="1"/>
</dbReference>
<dbReference type="InterPro" id="IPR001279">
    <property type="entry name" value="Metallo-B-lactamas"/>
</dbReference>
<dbReference type="SUPFAM" id="SSF56281">
    <property type="entry name" value="Metallo-hydrolase/oxidoreductase"/>
    <property type="match status" value="1"/>
</dbReference>
<protein>
    <submittedName>
        <fullName evidence="6">MBL fold metallo-hydrolase</fullName>
    </submittedName>
</protein>
<proteinExistence type="predicted"/>
<keyword evidence="7" id="KW-1185">Reference proteome</keyword>
<dbReference type="PANTHER" id="PTHR46233">
    <property type="entry name" value="HYDROXYACYLGLUTATHIONE HYDROLASE GLOC"/>
    <property type="match status" value="1"/>
</dbReference>
<dbReference type="PANTHER" id="PTHR46233:SF3">
    <property type="entry name" value="HYDROXYACYLGLUTATHIONE HYDROLASE GLOC"/>
    <property type="match status" value="1"/>
</dbReference>
<feature type="domain" description="Metallo-beta-lactamase" evidence="5">
    <location>
        <begin position="18"/>
        <end position="205"/>
    </location>
</feature>
<evidence type="ECO:0000313" key="7">
    <source>
        <dbReference type="Proteomes" id="UP000635278"/>
    </source>
</evidence>
<dbReference type="Proteomes" id="UP000635278">
    <property type="component" value="Unassembled WGS sequence"/>
</dbReference>
<evidence type="ECO:0000256" key="3">
    <source>
        <dbReference type="ARBA" id="ARBA00022801"/>
    </source>
</evidence>
<dbReference type="InterPro" id="IPR036866">
    <property type="entry name" value="RibonucZ/Hydroxyglut_hydro"/>
</dbReference>
<dbReference type="RefSeq" id="WP_173581721.1">
    <property type="nucleotide sequence ID" value="NZ_WOTB01000001.1"/>
</dbReference>
<evidence type="ECO:0000259" key="5">
    <source>
        <dbReference type="SMART" id="SM00849"/>
    </source>
</evidence>
<organism evidence="6 7">
    <name type="scientific">Acetobacter musti</name>
    <dbReference type="NCBI Taxonomy" id="864732"/>
    <lineage>
        <taxon>Bacteria</taxon>
        <taxon>Pseudomonadati</taxon>
        <taxon>Pseudomonadota</taxon>
        <taxon>Alphaproteobacteria</taxon>
        <taxon>Acetobacterales</taxon>
        <taxon>Acetobacteraceae</taxon>
        <taxon>Acetobacter</taxon>
    </lineage>
</organism>
<evidence type="ECO:0000313" key="6">
    <source>
        <dbReference type="EMBL" id="NHN83293.1"/>
    </source>
</evidence>
<accession>A0ABX0JKI7</accession>
<reference evidence="6 7" key="1">
    <citation type="journal article" date="2020" name="Int. J. Syst. Evol. Microbiol.">
        <title>Novel acetic acid bacteria from cider fermentations: Acetobacter conturbans sp. nov. and Acetobacter fallax sp. nov.</title>
        <authorList>
            <person name="Sombolestani A.S."/>
            <person name="Cleenwerck I."/>
            <person name="Cnockaert M."/>
            <person name="Borremans W."/>
            <person name="Wieme A.D."/>
            <person name="De Vuyst L."/>
            <person name="Vandamme P."/>
        </authorList>
    </citation>
    <scope>NUCLEOTIDE SEQUENCE [LARGE SCALE GENOMIC DNA]</scope>
    <source>
        <strain evidence="6 7">LMG 30640</strain>
    </source>
</reference>
<evidence type="ECO:0000256" key="2">
    <source>
        <dbReference type="ARBA" id="ARBA00022723"/>
    </source>
</evidence>
<comment type="caution">
    <text evidence="6">The sequence shown here is derived from an EMBL/GenBank/DDBJ whole genome shotgun (WGS) entry which is preliminary data.</text>
</comment>
<keyword evidence="3" id="KW-0378">Hydrolase</keyword>
<name>A0ABX0JKI7_9PROT</name>
<dbReference type="CDD" id="cd07737">
    <property type="entry name" value="YcbL-like_MBL-fold"/>
    <property type="match status" value="1"/>
</dbReference>